<gene>
    <name evidence="1" type="ORF">AOB46_06490</name>
</gene>
<dbReference type="PATRIC" id="fig|253.9.peg.2971"/>
<reference evidence="1 2" key="1">
    <citation type="journal article" date="2015" name="Genom Data">
        <title>Draft genome sequence of a multidrug-resistant Chryseobacterium indologenes isolate from Malaysia.</title>
        <authorList>
            <person name="Yu C.Y."/>
            <person name="Ang G.Y."/>
            <person name="Cheng H.J."/>
            <person name="Cheong Y.M."/>
            <person name="Yin W.F."/>
            <person name="Chan K.G."/>
        </authorList>
    </citation>
    <scope>NUCLEOTIDE SEQUENCE [LARGE SCALE GENOMIC DNA]</scope>
    <source>
        <strain evidence="1 2">CI_885</strain>
    </source>
</reference>
<dbReference type="OrthoDB" id="979480at2"/>
<comment type="caution">
    <text evidence="1">The sequence shown here is derived from an EMBL/GenBank/DDBJ whole genome shotgun (WGS) entry which is preliminary data.</text>
</comment>
<reference evidence="2" key="2">
    <citation type="submission" date="2015-09" db="EMBL/GenBank/DDBJ databases">
        <title>Draft genome sequence of a multidrug-resistant Chryseobacterium indologenes isolate from Malaysia.</title>
        <authorList>
            <person name="Yu C.Y."/>
            <person name="Ang G.Y."/>
            <person name="Chan K.-G."/>
        </authorList>
    </citation>
    <scope>NUCLEOTIDE SEQUENCE [LARGE SCALE GENOMIC DNA]</scope>
    <source>
        <strain evidence="2">CI_885</strain>
    </source>
</reference>
<dbReference type="Proteomes" id="UP000037953">
    <property type="component" value="Unassembled WGS sequence"/>
</dbReference>
<evidence type="ECO:0000313" key="1">
    <source>
        <dbReference type="EMBL" id="KPE51870.1"/>
    </source>
</evidence>
<name>A0A0N0ZVB4_CHRID</name>
<dbReference type="AlphaFoldDB" id="A0A0N0ZVB4"/>
<accession>A0A0N0ZVB4</accession>
<dbReference type="EMBL" id="LJOD01000003">
    <property type="protein sequence ID" value="KPE51870.1"/>
    <property type="molecule type" value="Genomic_DNA"/>
</dbReference>
<protein>
    <submittedName>
        <fullName evidence="1">Uncharacterized protein</fullName>
    </submittedName>
</protein>
<sequence>MERHHRKFNEIKELLQQQLGDKITVSEEHGNETLELTGSSFWLMADHSELTVGYGLNHTHFSDQYNNLEDGIAQVFDLLTHPIRTTEYIKGNTVFKTTVEIVFPNSQGVNIGTTSLLFYPFWKKTKIQISISEKVMEKKEIEEEVNRILNKK</sequence>
<proteinExistence type="predicted"/>
<organism evidence="1 2">
    <name type="scientific">Chryseobacterium indologenes</name>
    <name type="common">Flavobacterium indologenes</name>
    <dbReference type="NCBI Taxonomy" id="253"/>
    <lineage>
        <taxon>Bacteria</taxon>
        <taxon>Pseudomonadati</taxon>
        <taxon>Bacteroidota</taxon>
        <taxon>Flavobacteriia</taxon>
        <taxon>Flavobacteriales</taxon>
        <taxon>Weeksellaceae</taxon>
        <taxon>Chryseobacterium group</taxon>
        <taxon>Chryseobacterium</taxon>
    </lineage>
</organism>
<evidence type="ECO:0000313" key="2">
    <source>
        <dbReference type="Proteomes" id="UP000037953"/>
    </source>
</evidence>
<dbReference type="RefSeq" id="WP_062697493.1">
    <property type="nucleotide sequence ID" value="NZ_LJOD01000003.1"/>
</dbReference>